<dbReference type="InParanoid" id="G0R625"/>
<evidence type="ECO:0000256" key="1">
    <source>
        <dbReference type="ARBA" id="ARBA00009589"/>
    </source>
</evidence>
<dbReference type="InterPro" id="IPR008380">
    <property type="entry name" value="HAD-SF_hydro_IG_5-nucl"/>
</dbReference>
<dbReference type="STRING" id="857967.G0R625"/>
<dbReference type="InterPro" id="IPR036412">
    <property type="entry name" value="HAD-like_sf"/>
</dbReference>
<keyword evidence="4" id="KW-0460">Magnesium</keyword>
<comment type="similarity">
    <text evidence="1">Belongs to the 5'(3')-deoxyribonucleotidase family.</text>
</comment>
<dbReference type="Gene3D" id="3.40.50.1000">
    <property type="entry name" value="HAD superfamily/HAD-like"/>
    <property type="match status" value="1"/>
</dbReference>
<dbReference type="eggNOG" id="KOG2469">
    <property type="taxonomic scope" value="Eukaryota"/>
</dbReference>
<protein>
    <recommendedName>
        <fullName evidence="7">5'-nucleotidase</fullName>
    </recommendedName>
</protein>
<dbReference type="AlphaFoldDB" id="G0R625"/>
<keyword evidence="6" id="KW-1185">Reference proteome</keyword>
<proteinExistence type="inferred from homology"/>
<evidence type="ECO:0008006" key="7">
    <source>
        <dbReference type="Google" id="ProtNLM"/>
    </source>
</evidence>
<reference evidence="5 6" key="1">
    <citation type="submission" date="2011-07" db="EMBL/GenBank/DDBJ databases">
        <authorList>
            <person name="Coyne R."/>
            <person name="Brami D."/>
            <person name="Johnson J."/>
            <person name="Hostetler J."/>
            <person name="Hannick L."/>
            <person name="Clark T."/>
            <person name="Cassidy-Hanley D."/>
            <person name="Inman J."/>
        </authorList>
    </citation>
    <scope>NUCLEOTIDE SEQUENCE [LARGE SCALE GENOMIC DNA]</scope>
    <source>
        <strain evidence="5 6">G5</strain>
    </source>
</reference>
<keyword evidence="2" id="KW-0479">Metal-binding</keyword>
<dbReference type="PANTHER" id="PTHR12103">
    <property type="entry name" value="5'-NUCLEOTIDASE DOMAIN-CONTAINING"/>
    <property type="match status" value="1"/>
</dbReference>
<name>G0R625_ICHMU</name>
<gene>
    <name evidence="5" type="ORF">IMG5_202080</name>
</gene>
<dbReference type="PANTHER" id="PTHR12103:SF38">
    <property type="entry name" value="5'-NUCLEOTIDASE DOMAIN-CONTAINING PROTEIN 1"/>
    <property type="match status" value="1"/>
</dbReference>
<evidence type="ECO:0000256" key="2">
    <source>
        <dbReference type="ARBA" id="ARBA00022723"/>
    </source>
</evidence>
<dbReference type="SUPFAM" id="SSF56784">
    <property type="entry name" value="HAD-like"/>
    <property type="match status" value="1"/>
</dbReference>
<accession>G0R625</accession>
<dbReference type="GO" id="GO:0046872">
    <property type="term" value="F:metal ion binding"/>
    <property type="evidence" value="ECO:0007669"/>
    <property type="project" value="UniProtKB-KW"/>
</dbReference>
<evidence type="ECO:0000256" key="3">
    <source>
        <dbReference type="ARBA" id="ARBA00022801"/>
    </source>
</evidence>
<dbReference type="GO" id="GO:0008253">
    <property type="term" value="F:5'-nucleotidase activity"/>
    <property type="evidence" value="ECO:0007669"/>
    <property type="project" value="TreeGrafter"/>
</dbReference>
<dbReference type="EMBL" id="GL984388">
    <property type="protein sequence ID" value="EGR27091.1"/>
    <property type="molecule type" value="Genomic_DNA"/>
</dbReference>
<dbReference type="OMA" id="ICSNPYG"/>
<dbReference type="RefSeq" id="XP_004023975.1">
    <property type="nucleotide sequence ID" value="XM_004023926.1"/>
</dbReference>
<organism evidence="5 6">
    <name type="scientific">Ichthyophthirius multifiliis</name>
    <name type="common">White spot disease agent</name>
    <name type="synonym">Ich</name>
    <dbReference type="NCBI Taxonomy" id="5932"/>
    <lineage>
        <taxon>Eukaryota</taxon>
        <taxon>Sar</taxon>
        <taxon>Alveolata</taxon>
        <taxon>Ciliophora</taxon>
        <taxon>Intramacronucleata</taxon>
        <taxon>Oligohymenophorea</taxon>
        <taxon>Hymenostomatida</taxon>
        <taxon>Ophryoglenina</taxon>
        <taxon>Ichthyophthirius</taxon>
    </lineage>
</organism>
<keyword evidence="3" id="KW-0378">Hydrolase</keyword>
<evidence type="ECO:0000313" key="6">
    <source>
        <dbReference type="Proteomes" id="UP000008983"/>
    </source>
</evidence>
<evidence type="ECO:0000256" key="4">
    <source>
        <dbReference type="ARBA" id="ARBA00022842"/>
    </source>
</evidence>
<sequence length="402" mass="47531">MDKYSYLKLKSLKNHQYIGFDVDHCLIRYHIKSITRACYESLMKTLINEKGYPETLLNLTEKEIGIGLNYSLIDINKGTILQIGKNKTILKGYRGFKQINIEEEYGKDYIIEAFEPLLINRNPEFMVLATYFENSKGVIFAKIVDFKTKEKVLKENDYKDIINDIDFAVKQNYMHYNEQRVYKIQQYGTFFKSICDNPQGLIHKQAKFRKILENLKQQNNKFLFIVTNSHFEFINFTMSYSYGDDWQNLFDLIFVKAQKPAFFTNQNNTMYEYDEQNPLLIGKEVIDIEKSGKKIFVEGNYQILENYINSKFGFSIDKKILFFGDNILSDCYYSQQLSQWDSIAIVEELYEELNDNDYWGNFMDKNNESFNSFWLNVAKQDLQGGFIRLVDSQDAQIIWESV</sequence>
<dbReference type="Proteomes" id="UP000008983">
    <property type="component" value="Unassembled WGS sequence"/>
</dbReference>
<dbReference type="OrthoDB" id="311884at2759"/>
<dbReference type="InterPro" id="IPR023214">
    <property type="entry name" value="HAD_sf"/>
</dbReference>
<evidence type="ECO:0000313" key="5">
    <source>
        <dbReference type="EMBL" id="EGR27091.1"/>
    </source>
</evidence>
<dbReference type="GeneID" id="14903133"/>
<dbReference type="Pfam" id="PF05761">
    <property type="entry name" value="5_nucleotid"/>
    <property type="match status" value="1"/>
</dbReference>